<reference evidence="3" key="1">
    <citation type="journal article" date="2019" name="Int. J. Syst. Evol. Microbiol.">
        <title>The Global Catalogue of Microorganisms (GCM) 10K type strain sequencing project: providing services to taxonomists for standard genome sequencing and annotation.</title>
        <authorList>
            <consortium name="The Broad Institute Genomics Platform"/>
            <consortium name="The Broad Institute Genome Sequencing Center for Infectious Disease"/>
            <person name="Wu L."/>
            <person name="Ma J."/>
        </authorList>
    </citation>
    <scope>NUCLEOTIDE SEQUENCE [LARGE SCALE GENOMIC DNA]</scope>
    <source>
        <strain evidence="3">JCM 17986</strain>
    </source>
</reference>
<dbReference type="InterPro" id="IPR014748">
    <property type="entry name" value="Enoyl-CoA_hydra_C"/>
</dbReference>
<dbReference type="Gene3D" id="1.10.12.10">
    <property type="entry name" value="Lyase 2-enoyl-coa Hydratase, Chain A, domain 2"/>
    <property type="match status" value="1"/>
</dbReference>
<protein>
    <submittedName>
        <fullName evidence="2">Enoyl-CoA hydratase</fullName>
    </submittedName>
</protein>
<dbReference type="CDD" id="cd06558">
    <property type="entry name" value="crotonase-like"/>
    <property type="match status" value="1"/>
</dbReference>
<organism evidence="2 3">
    <name type="scientific">Yinghuangia aomiensis</name>
    <dbReference type="NCBI Taxonomy" id="676205"/>
    <lineage>
        <taxon>Bacteria</taxon>
        <taxon>Bacillati</taxon>
        <taxon>Actinomycetota</taxon>
        <taxon>Actinomycetes</taxon>
        <taxon>Kitasatosporales</taxon>
        <taxon>Streptomycetaceae</taxon>
        <taxon>Yinghuangia</taxon>
    </lineage>
</organism>
<name>A0ABP9IEC7_9ACTN</name>
<comment type="caution">
    <text evidence="2">The sequence shown here is derived from an EMBL/GenBank/DDBJ whole genome shotgun (WGS) entry which is preliminary data.</text>
</comment>
<gene>
    <name evidence="2" type="ORF">GCM10023205_79910</name>
</gene>
<dbReference type="SUPFAM" id="SSF52096">
    <property type="entry name" value="ClpP/crotonase"/>
    <property type="match status" value="1"/>
</dbReference>
<dbReference type="EMBL" id="BAABHS010000054">
    <property type="protein sequence ID" value="GAA4994917.1"/>
    <property type="molecule type" value="Genomic_DNA"/>
</dbReference>
<sequence length="266" mass="27479">MPAPHTDDVLVARTGAVLRVTFNRPGSLNALTTDMLATAARAIERGGTDAGTRAIVLTGAGRAFSSGADLAADGEATPSDGETPDPAIIDAANRLTMALRRVPKPVIAAVNGPAVGVGCSFAIAADFTVAKESAYFLLAFANAGLMPDGGATALLPAAVGRARAARMAMLAERITARSAVDWGLIAAVFPDNTFDAEVDRLATRLADGPTAAYAQTKRAFNATVLARLPHALEAEREGQSALFRTADFAEGIAAFRDKRTPRFTGV</sequence>
<evidence type="ECO:0000313" key="2">
    <source>
        <dbReference type="EMBL" id="GAA4994917.1"/>
    </source>
</evidence>
<proteinExistence type="inferred from homology"/>
<dbReference type="InterPro" id="IPR001753">
    <property type="entry name" value="Enoyl-CoA_hydra/iso"/>
</dbReference>
<dbReference type="Gene3D" id="3.90.226.10">
    <property type="entry name" value="2-enoyl-CoA Hydratase, Chain A, domain 1"/>
    <property type="match status" value="1"/>
</dbReference>
<dbReference type="PANTHER" id="PTHR43459">
    <property type="entry name" value="ENOYL-COA HYDRATASE"/>
    <property type="match status" value="1"/>
</dbReference>
<evidence type="ECO:0000256" key="1">
    <source>
        <dbReference type="ARBA" id="ARBA00005254"/>
    </source>
</evidence>
<dbReference type="RefSeq" id="WP_345680793.1">
    <property type="nucleotide sequence ID" value="NZ_BAABHS010000054.1"/>
</dbReference>
<accession>A0ABP9IEC7</accession>
<dbReference type="InterPro" id="IPR029045">
    <property type="entry name" value="ClpP/crotonase-like_dom_sf"/>
</dbReference>
<dbReference type="Proteomes" id="UP001500466">
    <property type="component" value="Unassembled WGS sequence"/>
</dbReference>
<comment type="similarity">
    <text evidence="1">Belongs to the enoyl-CoA hydratase/isomerase family.</text>
</comment>
<evidence type="ECO:0000313" key="3">
    <source>
        <dbReference type="Proteomes" id="UP001500466"/>
    </source>
</evidence>
<keyword evidence="3" id="KW-1185">Reference proteome</keyword>
<dbReference type="PANTHER" id="PTHR43459:SF1">
    <property type="entry name" value="EG:BACN32G11.4 PROTEIN"/>
    <property type="match status" value="1"/>
</dbReference>
<dbReference type="Pfam" id="PF00378">
    <property type="entry name" value="ECH_1"/>
    <property type="match status" value="1"/>
</dbReference>